<proteinExistence type="predicted"/>
<protein>
    <submittedName>
        <fullName evidence="2">Uncharacterized protein</fullName>
    </submittedName>
</protein>
<dbReference type="AlphaFoldDB" id="A0A8H5CAZ8"/>
<keyword evidence="3" id="KW-1185">Reference proteome</keyword>
<gene>
    <name evidence="2" type="ORF">D9758_016626</name>
</gene>
<evidence type="ECO:0000256" key="1">
    <source>
        <dbReference type="SAM" id="MobiDB-lite"/>
    </source>
</evidence>
<comment type="caution">
    <text evidence="2">The sequence shown here is derived from an EMBL/GenBank/DDBJ whole genome shotgun (WGS) entry which is preliminary data.</text>
</comment>
<dbReference type="Proteomes" id="UP000559256">
    <property type="component" value="Unassembled WGS sequence"/>
</dbReference>
<feature type="region of interest" description="Disordered" evidence="1">
    <location>
        <begin position="94"/>
        <end position="124"/>
    </location>
</feature>
<organism evidence="2 3">
    <name type="scientific">Tetrapyrgos nigripes</name>
    <dbReference type="NCBI Taxonomy" id="182062"/>
    <lineage>
        <taxon>Eukaryota</taxon>
        <taxon>Fungi</taxon>
        <taxon>Dikarya</taxon>
        <taxon>Basidiomycota</taxon>
        <taxon>Agaricomycotina</taxon>
        <taxon>Agaricomycetes</taxon>
        <taxon>Agaricomycetidae</taxon>
        <taxon>Agaricales</taxon>
        <taxon>Marasmiineae</taxon>
        <taxon>Marasmiaceae</taxon>
        <taxon>Tetrapyrgos</taxon>
    </lineage>
</organism>
<accession>A0A8H5CAZ8</accession>
<name>A0A8H5CAZ8_9AGAR</name>
<reference evidence="2 3" key="1">
    <citation type="journal article" date="2020" name="ISME J.">
        <title>Uncovering the hidden diversity of litter-decomposition mechanisms in mushroom-forming fungi.</title>
        <authorList>
            <person name="Floudas D."/>
            <person name="Bentzer J."/>
            <person name="Ahren D."/>
            <person name="Johansson T."/>
            <person name="Persson P."/>
            <person name="Tunlid A."/>
        </authorList>
    </citation>
    <scope>NUCLEOTIDE SEQUENCE [LARGE SCALE GENOMIC DNA]</scope>
    <source>
        <strain evidence="2 3">CBS 291.85</strain>
    </source>
</reference>
<sequence>MSDLNPTSTLTVLHSHPSVLGHRLDIYAYDNVHLYTIPDQAPHMQLYQTLSKAKVDQEVLDAEGTRIRRLQSSRGVSGRGGEYRESLESFGKQYGVSGAGRKKGNRNAIMKRRETEREEPMDIS</sequence>
<evidence type="ECO:0000313" key="3">
    <source>
        <dbReference type="Proteomes" id="UP000559256"/>
    </source>
</evidence>
<evidence type="ECO:0000313" key="2">
    <source>
        <dbReference type="EMBL" id="KAF5337771.1"/>
    </source>
</evidence>
<feature type="compositionally biased region" description="Basic and acidic residues" evidence="1">
    <location>
        <begin position="111"/>
        <end position="124"/>
    </location>
</feature>
<dbReference type="EMBL" id="JAACJM010000207">
    <property type="protein sequence ID" value="KAF5337771.1"/>
    <property type="molecule type" value="Genomic_DNA"/>
</dbReference>